<dbReference type="Pfam" id="PF04773">
    <property type="entry name" value="FecR"/>
    <property type="match status" value="1"/>
</dbReference>
<feature type="domain" description="Protein FecR C-terminal" evidence="3">
    <location>
        <begin position="253"/>
        <end position="320"/>
    </location>
</feature>
<dbReference type="Gene3D" id="3.55.50.30">
    <property type="match status" value="1"/>
</dbReference>
<feature type="transmembrane region" description="Helical" evidence="1">
    <location>
        <begin position="83"/>
        <end position="103"/>
    </location>
</feature>
<dbReference type="RefSeq" id="WP_212229446.1">
    <property type="nucleotide sequence ID" value="NZ_JAGUCN010000017.1"/>
</dbReference>
<organism evidence="4 5">
    <name type="scientific">Carboxylicivirga mesophila</name>
    <dbReference type="NCBI Taxonomy" id="1166478"/>
    <lineage>
        <taxon>Bacteria</taxon>
        <taxon>Pseudomonadati</taxon>
        <taxon>Bacteroidota</taxon>
        <taxon>Bacteroidia</taxon>
        <taxon>Marinilabiliales</taxon>
        <taxon>Marinilabiliaceae</taxon>
        <taxon>Carboxylicivirga</taxon>
    </lineage>
</organism>
<evidence type="ECO:0000259" key="2">
    <source>
        <dbReference type="Pfam" id="PF04773"/>
    </source>
</evidence>
<keyword evidence="1" id="KW-0472">Membrane</keyword>
<evidence type="ECO:0000313" key="5">
    <source>
        <dbReference type="Proteomes" id="UP000721861"/>
    </source>
</evidence>
<dbReference type="PIRSF" id="PIRSF018266">
    <property type="entry name" value="FecR"/>
    <property type="match status" value="1"/>
</dbReference>
<dbReference type="Proteomes" id="UP000721861">
    <property type="component" value="Unassembled WGS sequence"/>
</dbReference>
<evidence type="ECO:0000313" key="4">
    <source>
        <dbReference type="EMBL" id="MBS2212671.1"/>
    </source>
</evidence>
<feature type="domain" description="FecR protein" evidence="2">
    <location>
        <begin position="114"/>
        <end position="209"/>
    </location>
</feature>
<keyword evidence="1" id="KW-1133">Transmembrane helix</keyword>
<gene>
    <name evidence="4" type="ORF">KEM09_14730</name>
</gene>
<dbReference type="InterPro" id="IPR032508">
    <property type="entry name" value="FecR_C"/>
</dbReference>
<dbReference type="Pfam" id="PF16344">
    <property type="entry name" value="FecR_C"/>
    <property type="match status" value="1"/>
</dbReference>
<comment type="caution">
    <text evidence="4">The sequence shown here is derived from an EMBL/GenBank/DDBJ whole genome shotgun (WGS) entry which is preliminary data.</text>
</comment>
<dbReference type="PANTHER" id="PTHR30273">
    <property type="entry name" value="PERIPLASMIC SIGNAL SENSOR AND SIGMA FACTOR ACTIVATOR FECR-RELATED"/>
    <property type="match status" value="1"/>
</dbReference>
<dbReference type="Gene3D" id="2.60.120.1440">
    <property type="match status" value="1"/>
</dbReference>
<name>A0ABS5KDS1_9BACT</name>
<evidence type="ECO:0000256" key="1">
    <source>
        <dbReference type="SAM" id="Phobius"/>
    </source>
</evidence>
<keyword evidence="1" id="KW-0812">Transmembrane</keyword>
<dbReference type="PANTHER" id="PTHR30273:SF2">
    <property type="entry name" value="PROTEIN FECR"/>
    <property type="match status" value="1"/>
</dbReference>
<dbReference type="InterPro" id="IPR012373">
    <property type="entry name" value="Ferrdict_sens_TM"/>
</dbReference>
<evidence type="ECO:0000259" key="3">
    <source>
        <dbReference type="Pfam" id="PF16344"/>
    </source>
</evidence>
<accession>A0ABS5KDS1</accession>
<reference evidence="4 5" key="1">
    <citation type="journal article" date="2014" name="Int. J. Syst. Evol. Microbiol.">
        <title>Carboxylicivirga gen. nov. in the family Marinilabiliaceae with two novel species, Carboxylicivirga mesophila sp. nov. and Carboxylicivirga taeanensis sp. nov., and reclassification of Cytophaga fermentans as Saccharicrinis fermentans gen. nov., comb. nov.</title>
        <authorList>
            <person name="Yang S.H."/>
            <person name="Seo H.S."/>
            <person name="Woo J.H."/>
            <person name="Oh H.M."/>
            <person name="Jang H."/>
            <person name="Lee J.H."/>
            <person name="Kim S.J."/>
            <person name="Kwon K.K."/>
        </authorList>
    </citation>
    <scope>NUCLEOTIDE SEQUENCE [LARGE SCALE GENOMIC DNA]</scope>
    <source>
        <strain evidence="4 5">JCM 18290</strain>
    </source>
</reference>
<keyword evidence="5" id="KW-1185">Reference proteome</keyword>
<dbReference type="EMBL" id="JAGUCN010000017">
    <property type="protein sequence ID" value="MBS2212671.1"/>
    <property type="molecule type" value="Genomic_DNA"/>
</dbReference>
<dbReference type="InterPro" id="IPR006860">
    <property type="entry name" value="FecR"/>
</dbReference>
<proteinExistence type="predicted"/>
<sequence>MKQEEEILQLISQELLNENTVEESLRLKALMSDSKQKRQYDVVKRFWSKGHVRHDSVAVNRIYNRVVSGMRDERIIWKKRQNLFLKIAASVLLLLSGSLLYLLQKDTQQVSMERYSTAFGETKEIILPDSSRVVLNAASTILYPGKFSKDSRDVVLVGEASFDISKDRNKPFRVETSHLQVEVLGTEFILSAYQEDETITTYLKEGSVRLNGEFADYQSLEMRPSQKAILRKEDMHMEVINSLKQSKSWEDGYMVFEQTSLKEIAARLERRFGVEIIIEDEALNNYKYSGSFRNENLFEILGFLSITKPFKFVLKNNTIVMSKE</sequence>
<protein>
    <submittedName>
        <fullName evidence="4">DUF4974 domain-containing protein</fullName>
    </submittedName>
</protein>